<dbReference type="Pfam" id="PF13614">
    <property type="entry name" value="AAA_31"/>
    <property type="match status" value="1"/>
</dbReference>
<dbReference type="Proteomes" id="UP000231919">
    <property type="component" value="Unassembled WGS sequence"/>
</dbReference>
<sequence>MEKIATASLKGGVGKTTNAIFLAQAIAMKGLKVLLIDLDPNNNLTDYFLRNESVEEINSRNVGHVLEGSLSLSDTIRTTEFGVSIIP</sequence>
<dbReference type="RefSeq" id="WP_165783018.1">
    <property type="nucleotide sequence ID" value="NZ_NPDP01000033.1"/>
</dbReference>
<dbReference type="InterPro" id="IPR050678">
    <property type="entry name" value="DNA_Partitioning_ATPase"/>
</dbReference>
<dbReference type="InterPro" id="IPR025669">
    <property type="entry name" value="AAA_dom"/>
</dbReference>
<accession>A0ABX4N9F5</accession>
<name>A0ABX4N9F5_9LEPT</name>
<organism evidence="2 3">
    <name type="scientific">Leptospira kmetyi</name>
    <dbReference type="NCBI Taxonomy" id="408139"/>
    <lineage>
        <taxon>Bacteria</taxon>
        <taxon>Pseudomonadati</taxon>
        <taxon>Spirochaetota</taxon>
        <taxon>Spirochaetia</taxon>
        <taxon>Leptospirales</taxon>
        <taxon>Leptospiraceae</taxon>
        <taxon>Leptospira</taxon>
    </lineage>
</organism>
<proteinExistence type="predicted"/>
<dbReference type="InterPro" id="IPR027417">
    <property type="entry name" value="P-loop_NTPase"/>
</dbReference>
<evidence type="ECO:0000313" key="3">
    <source>
        <dbReference type="Proteomes" id="UP000231919"/>
    </source>
</evidence>
<evidence type="ECO:0000313" key="2">
    <source>
        <dbReference type="EMBL" id="PJZ28784.1"/>
    </source>
</evidence>
<keyword evidence="3" id="KW-1185">Reference proteome</keyword>
<gene>
    <name evidence="2" type="ORF">CH378_16445</name>
</gene>
<feature type="domain" description="AAA" evidence="1">
    <location>
        <begin position="1"/>
        <end position="81"/>
    </location>
</feature>
<evidence type="ECO:0000259" key="1">
    <source>
        <dbReference type="Pfam" id="PF13614"/>
    </source>
</evidence>
<dbReference type="SUPFAM" id="SSF52540">
    <property type="entry name" value="P-loop containing nucleoside triphosphate hydrolases"/>
    <property type="match status" value="1"/>
</dbReference>
<dbReference type="PANTHER" id="PTHR13696:SF52">
    <property type="entry name" value="PARA FAMILY PROTEIN CT_582"/>
    <property type="match status" value="1"/>
</dbReference>
<feature type="non-terminal residue" evidence="2">
    <location>
        <position position="87"/>
    </location>
</feature>
<protein>
    <submittedName>
        <fullName evidence="2">Cobalamin biosynthesis protein CobQ</fullName>
    </submittedName>
</protein>
<dbReference type="PANTHER" id="PTHR13696">
    <property type="entry name" value="P-LOOP CONTAINING NUCLEOSIDE TRIPHOSPHATE HYDROLASE"/>
    <property type="match status" value="1"/>
</dbReference>
<reference evidence="2 3" key="1">
    <citation type="submission" date="2017-07" db="EMBL/GenBank/DDBJ databases">
        <title>Leptospira spp. isolated from tropical soils.</title>
        <authorList>
            <person name="Thibeaux R."/>
            <person name="Iraola G."/>
            <person name="Ferres I."/>
            <person name="Bierque E."/>
            <person name="Girault D."/>
            <person name="Soupe-Gilbert M.-E."/>
            <person name="Picardeau M."/>
            <person name="Goarant C."/>
        </authorList>
    </citation>
    <scope>NUCLEOTIDE SEQUENCE [LARGE SCALE GENOMIC DNA]</scope>
    <source>
        <strain evidence="2 3">JW2-C-B1</strain>
    </source>
</reference>
<dbReference type="Gene3D" id="3.40.50.300">
    <property type="entry name" value="P-loop containing nucleotide triphosphate hydrolases"/>
    <property type="match status" value="1"/>
</dbReference>
<dbReference type="CDD" id="cd02042">
    <property type="entry name" value="ParAB_family"/>
    <property type="match status" value="1"/>
</dbReference>
<dbReference type="EMBL" id="NPDP01000033">
    <property type="protein sequence ID" value="PJZ28784.1"/>
    <property type="molecule type" value="Genomic_DNA"/>
</dbReference>
<comment type="caution">
    <text evidence="2">The sequence shown here is derived from an EMBL/GenBank/DDBJ whole genome shotgun (WGS) entry which is preliminary data.</text>
</comment>